<evidence type="ECO:0000313" key="3">
    <source>
        <dbReference type="Proteomes" id="UP000196027"/>
    </source>
</evidence>
<evidence type="ECO:0000313" key="2">
    <source>
        <dbReference type="EMBL" id="ARU57852.1"/>
    </source>
</evidence>
<organism evidence="2 3">
    <name type="scientific">Oleiphilus messinensis</name>
    <dbReference type="NCBI Taxonomy" id="141451"/>
    <lineage>
        <taxon>Bacteria</taxon>
        <taxon>Pseudomonadati</taxon>
        <taxon>Pseudomonadota</taxon>
        <taxon>Gammaproteobacteria</taxon>
        <taxon>Oceanospirillales</taxon>
        <taxon>Oleiphilaceae</taxon>
        <taxon>Oleiphilus</taxon>
    </lineage>
</organism>
<dbReference type="KEGG" id="ome:OLMES_3832"/>
<proteinExistence type="predicted"/>
<dbReference type="OrthoDB" id="8563935at2"/>
<keyword evidence="1" id="KW-0472">Membrane</keyword>
<reference evidence="2 3" key="1">
    <citation type="submission" date="2017-05" db="EMBL/GenBank/DDBJ databases">
        <title>Genomic insights into alkan degradation activity of Oleiphilus messinensis.</title>
        <authorList>
            <person name="Kozyavkin S.A."/>
            <person name="Slesarev A.I."/>
            <person name="Golyshin P.N."/>
            <person name="Korzhenkov A."/>
            <person name="Golyshina O.N."/>
            <person name="Toshchakov S.V."/>
        </authorList>
    </citation>
    <scope>NUCLEOTIDE SEQUENCE [LARGE SCALE GENOMIC DNA]</scope>
    <source>
        <strain evidence="2 3">ME102</strain>
    </source>
</reference>
<feature type="transmembrane region" description="Helical" evidence="1">
    <location>
        <begin position="36"/>
        <end position="64"/>
    </location>
</feature>
<dbReference type="Proteomes" id="UP000196027">
    <property type="component" value="Chromosome"/>
</dbReference>
<dbReference type="RefSeq" id="WP_087462701.1">
    <property type="nucleotide sequence ID" value="NZ_CP021425.1"/>
</dbReference>
<gene>
    <name evidence="2" type="ORF">OLMES_3832</name>
</gene>
<keyword evidence="1" id="KW-1133">Transmembrane helix</keyword>
<protein>
    <submittedName>
        <fullName evidence="2">Uncharacterized protein</fullName>
    </submittedName>
</protein>
<dbReference type="EMBL" id="CP021425">
    <property type="protein sequence ID" value="ARU57852.1"/>
    <property type="molecule type" value="Genomic_DNA"/>
</dbReference>
<name>A0A1Y0IBE6_9GAMM</name>
<keyword evidence="3" id="KW-1185">Reference proteome</keyword>
<dbReference type="AlphaFoldDB" id="A0A1Y0IBE6"/>
<sequence length="144" mass="16610">MSDTENLVAVDGFQREWVILQNQYEQYERYALGIKLLAVTLCFWGFTSSISYLAVIFIVLVLWLQEAVWKTFQGRTENRLMELEARIDGQSYGAEVAFQVHRKWSITKGGNQDLIAEYMASAKRPTVMFPYVPLIGLVFLAKIF</sequence>
<evidence type="ECO:0000256" key="1">
    <source>
        <dbReference type="SAM" id="Phobius"/>
    </source>
</evidence>
<accession>A0A1Y0IBE6</accession>
<keyword evidence="1" id="KW-0812">Transmembrane</keyword>